<dbReference type="GeneID" id="16077265"/>
<sequence>MTTKPCCDAGPPVTIKHEDKGKEIKLGELTAYVSGDPASAKAGVILFYDIFGLKHPQVREICDRFAARGYYVVMPDVFRGDPWTLEKFPPKDKTEFQAFLKRSNDAAPGDIETVKAHFKEVGLGDKKHGVLGFCWGGKWVVEACADESFGAGLAAHPAFITLDMVKKVHCPIVFCPAGGDVDCAPFVEHLKKQPWGAKSQEKRFEDMTHGFCAARGDWSDPNVSEAVHQVLGLGLDLFDATLA</sequence>
<name>F2U1G5_SALR5</name>
<dbReference type="OMA" id="WGGKIAC"/>
<dbReference type="AlphaFoldDB" id="F2U1G5"/>
<gene>
    <name evidence="2" type="ORF">PTSG_11848</name>
</gene>
<dbReference type="STRING" id="946362.F2U1G5"/>
<evidence type="ECO:0000259" key="1">
    <source>
        <dbReference type="Pfam" id="PF01738"/>
    </source>
</evidence>
<evidence type="ECO:0000313" key="3">
    <source>
        <dbReference type="Proteomes" id="UP000007799"/>
    </source>
</evidence>
<keyword evidence="3" id="KW-1185">Reference proteome</keyword>
<dbReference type="Proteomes" id="UP000007799">
    <property type="component" value="Unassembled WGS sequence"/>
</dbReference>
<dbReference type="FunCoup" id="F2U1G5">
    <property type="interactions" value="302"/>
</dbReference>
<dbReference type="OrthoDB" id="17560at2759"/>
<protein>
    <recommendedName>
        <fullName evidence="1">Dienelactone hydrolase domain-containing protein</fullName>
    </recommendedName>
</protein>
<proteinExistence type="predicted"/>
<dbReference type="KEGG" id="sre:PTSG_11848"/>
<dbReference type="Pfam" id="PF01738">
    <property type="entry name" value="DLH"/>
    <property type="match status" value="1"/>
</dbReference>
<dbReference type="Gene3D" id="3.40.50.1820">
    <property type="entry name" value="alpha/beta hydrolase"/>
    <property type="match status" value="1"/>
</dbReference>
<dbReference type="InParanoid" id="F2U1G5"/>
<accession>F2U1G5</accession>
<dbReference type="GO" id="GO:0016787">
    <property type="term" value="F:hydrolase activity"/>
    <property type="evidence" value="ECO:0007669"/>
    <property type="project" value="InterPro"/>
</dbReference>
<dbReference type="eggNOG" id="KOG3043">
    <property type="taxonomic scope" value="Eukaryota"/>
</dbReference>
<evidence type="ECO:0000313" key="2">
    <source>
        <dbReference type="EMBL" id="EGD81467.1"/>
    </source>
</evidence>
<feature type="domain" description="Dienelactone hydrolase" evidence="1">
    <location>
        <begin position="31"/>
        <end position="239"/>
    </location>
</feature>
<organism evidence="2 3">
    <name type="scientific">Salpingoeca rosetta (strain ATCC 50818 / BSB-021)</name>
    <dbReference type="NCBI Taxonomy" id="946362"/>
    <lineage>
        <taxon>Eukaryota</taxon>
        <taxon>Choanoflagellata</taxon>
        <taxon>Craspedida</taxon>
        <taxon>Salpingoecidae</taxon>
        <taxon>Salpingoeca</taxon>
    </lineage>
</organism>
<dbReference type="EMBL" id="GL832959">
    <property type="protein sequence ID" value="EGD81467.1"/>
    <property type="molecule type" value="Genomic_DNA"/>
</dbReference>
<dbReference type="SUPFAM" id="SSF53474">
    <property type="entry name" value="alpha/beta-Hydrolases"/>
    <property type="match status" value="1"/>
</dbReference>
<reference evidence="2" key="1">
    <citation type="submission" date="2009-08" db="EMBL/GenBank/DDBJ databases">
        <title>Annotation of Salpingoeca rosetta.</title>
        <authorList>
            <consortium name="The Broad Institute Genome Sequencing Platform"/>
            <person name="Russ C."/>
            <person name="Cuomo C."/>
            <person name="Burger G."/>
            <person name="Gray M.W."/>
            <person name="Holland P.W.H."/>
            <person name="King N."/>
            <person name="Lang F.B.F."/>
            <person name="Roger A.J."/>
            <person name="Ruiz-Trillo I."/>
            <person name="Young S.K."/>
            <person name="Zeng Q."/>
            <person name="Gargeya S."/>
            <person name="Alvarado L."/>
            <person name="Berlin A."/>
            <person name="Chapman S.B."/>
            <person name="Chen Z."/>
            <person name="Freedman E."/>
            <person name="Gellesch M."/>
            <person name="Goldberg J."/>
            <person name="Griggs A."/>
            <person name="Gujja S."/>
            <person name="Heilman E."/>
            <person name="Heiman D."/>
            <person name="Howarth C."/>
            <person name="Mehta T."/>
            <person name="Neiman D."/>
            <person name="Pearson M."/>
            <person name="Roberts A."/>
            <person name="Saif S."/>
            <person name="Shea T."/>
            <person name="Shenoy N."/>
            <person name="Sisk P."/>
            <person name="Stolte C."/>
            <person name="Sykes S."/>
            <person name="White J."/>
            <person name="Yandava C."/>
            <person name="Haas B."/>
            <person name="Nusbaum C."/>
            <person name="Birren B."/>
        </authorList>
    </citation>
    <scope>NUCLEOTIDE SEQUENCE</scope>
    <source>
        <strain evidence="2">ATCC 50818</strain>
    </source>
</reference>
<dbReference type="InterPro" id="IPR002925">
    <property type="entry name" value="Dienelactn_hydro"/>
</dbReference>
<dbReference type="InterPro" id="IPR029058">
    <property type="entry name" value="AB_hydrolase_fold"/>
</dbReference>
<dbReference type="RefSeq" id="XP_004996671.1">
    <property type="nucleotide sequence ID" value="XM_004996614.1"/>
</dbReference>
<dbReference type="PANTHER" id="PTHR17630:SF44">
    <property type="entry name" value="PROTEIN AIM2"/>
    <property type="match status" value="1"/>
</dbReference>
<dbReference type="PANTHER" id="PTHR17630">
    <property type="entry name" value="DIENELACTONE HYDROLASE"/>
    <property type="match status" value="1"/>
</dbReference>